<dbReference type="GO" id="GO:0004190">
    <property type="term" value="F:aspartic-type endopeptidase activity"/>
    <property type="evidence" value="ECO:0007669"/>
    <property type="project" value="InterPro"/>
</dbReference>
<keyword evidence="4" id="KW-0378">Hydrolase</keyword>
<evidence type="ECO:0000256" key="2">
    <source>
        <dbReference type="SAM" id="SignalP"/>
    </source>
</evidence>
<dbReference type="GeneID" id="27899732"/>
<dbReference type="STRING" id="692275.N1QF76"/>
<evidence type="ECO:0000259" key="3">
    <source>
        <dbReference type="PROSITE" id="PS51767"/>
    </source>
</evidence>
<dbReference type="AlphaFoldDB" id="N1QF76"/>
<dbReference type="OMA" id="GQAFFQG"/>
<feature type="signal peptide" evidence="2">
    <location>
        <begin position="1"/>
        <end position="22"/>
    </location>
</feature>
<dbReference type="SUPFAM" id="SSF50630">
    <property type="entry name" value="Acid proteases"/>
    <property type="match status" value="1"/>
</dbReference>
<sequence length="376" mass="40389">MAVLRYLFALAIAVTGPIATNAISSPVFQSHGKATKEELAARALAKAKYPRSNTRVTADAGYWYASFDIGDSKGLSLILDTGSDYVSVNPRLYKPGSASVDVGEEGVYTYSSMEENGCGSAAVSYHAYRDTMTYEGLTVKGQSLGASKEMPESPGNYTKFDHDGLIGLTLSPASSLANTKSTYLNSLCHQKLIEPCRLGLAFGFDKTGTMALGAAEDSLFEGPLSTMPAGPNWATTGKLVIHGTEVIAHGKEIYYDSGTRNVVVQTAVARALFKALKIQSVEQHEAGCSSIVYGYYPCDKPPQVGFQVGDKTFNIDASQFALEDNGNNNCTAVVTGIDFDFAPDWWLVGQAWFQGKYADFHRSGGDEYTFGVAHLK</sequence>
<keyword evidence="4" id="KW-0645">Protease</keyword>
<keyword evidence="2" id="KW-0732">Signal</keyword>
<dbReference type="Pfam" id="PF00026">
    <property type="entry name" value="Asp"/>
    <property type="match status" value="1"/>
</dbReference>
<name>N1QF76_SPHMS</name>
<dbReference type="CDD" id="cd05471">
    <property type="entry name" value="pepsin_like"/>
    <property type="match status" value="1"/>
</dbReference>
<feature type="domain" description="Peptidase A1" evidence="3">
    <location>
        <begin position="63"/>
        <end position="373"/>
    </location>
</feature>
<gene>
    <name evidence="4" type="ORF">SEPMUDRAFT_133877</name>
</gene>
<dbReference type="InterPro" id="IPR021109">
    <property type="entry name" value="Peptidase_aspartic_dom_sf"/>
</dbReference>
<dbReference type="GO" id="GO:0006508">
    <property type="term" value="P:proteolysis"/>
    <property type="evidence" value="ECO:0007669"/>
    <property type="project" value="UniProtKB-KW"/>
</dbReference>
<organism evidence="4 5">
    <name type="scientific">Sphaerulina musiva (strain SO2202)</name>
    <name type="common">Poplar stem canker fungus</name>
    <name type="synonym">Septoria musiva</name>
    <dbReference type="NCBI Taxonomy" id="692275"/>
    <lineage>
        <taxon>Eukaryota</taxon>
        <taxon>Fungi</taxon>
        <taxon>Dikarya</taxon>
        <taxon>Ascomycota</taxon>
        <taxon>Pezizomycotina</taxon>
        <taxon>Dothideomycetes</taxon>
        <taxon>Dothideomycetidae</taxon>
        <taxon>Mycosphaerellales</taxon>
        <taxon>Mycosphaerellaceae</taxon>
        <taxon>Sphaerulina</taxon>
    </lineage>
</organism>
<dbReference type="InterPro" id="IPR033121">
    <property type="entry name" value="PEPTIDASE_A1"/>
</dbReference>
<evidence type="ECO:0000313" key="5">
    <source>
        <dbReference type="Proteomes" id="UP000016931"/>
    </source>
</evidence>
<dbReference type="PANTHER" id="PTHR47966:SF51">
    <property type="entry name" value="BETA-SITE APP-CLEAVING ENZYME, ISOFORM A-RELATED"/>
    <property type="match status" value="1"/>
</dbReference>
<reference evidence="4 5" key="1">
    <citation type="journal article" date="2012" name="PLoS Pathog.">
        <title>Diverse lifestyles and strategies of plant pathogenesis encoded in the genomes of eighteen Dothideomycetes fungi.</title>
        <authorList>
            <person name="Ohm R.A."/>
            <person name="Feau N."/>
            <person name="Henrissat B."/>
            <person name="Schoch C.L."/>
            <person name="Horwitz B.A."/>
            <person name="Barry K.W."/>
            <person name="Condon B.J."/>
            <person name="Copeland A.C."/>
            <person name="Dhillon B."/>
            <person name="Glaser F."/>
            <person name="Hesse C.N."/>
            <person name="Kosti I."/>
            <person name="LaButti K."/>
            <person name="Lindquist E.A."/>
            <person name="Lucas S."/>
            <person name="Salamov A.A."/>
            <person name="Bradshaw R.E."/>
            <person name="Ciuffetti L."/>
            <person name="Hamelin R.C."/>
            <person name="Kema G.H.J."/>
            <person name="Lawrence C."/>
            <person name="Scott J.A."/>
            <person name="Spatafora J.W."/>
            <person name="Turgeon B.G."/>
            <person name="de Wit P.J.G.M."/>
            <person name="Zhong S."/>
            <person name="Goodwin S.B."/>
            <person name="Grigoriev I.V."/>
        </authorList>
    </citation>
    <scope>NUCLEOTIDE SEQUENCE [LARGE SCALE GENOMIC DNA]</scope>
    <source>
        <strain evidence="4 5">SO2202</strain>
    </source>
</reference>
<proteinExistence type="inferred from homology"/>
<dbReference type="HOGENOM" id="CLU_037868_1_0_1"/>
<protein>
    <submittedName>
        <fullName evidence="4">Acid protease</fullName>
    </submittedName>
</protein>
<evidence type="ECO:0000313" key="4">
    <source>
        <dbReference type="EMBL" id="EMF11908.1"/>
    </source>
</evidence>
<keyword evidence="5" id="KW-1185">Reference proteome</keyword>
<dbReference type="EMBL" id="KB456265">
    <property type="protein sequence ID" value="EMF11908.1"/>
    <property type="molecule type" value="Genomic_DNA"/>
</dbReference>
<accession>N1QF76</accession>
<dbReference type="PANTHER" id="PTHR47966">
    <property type="entry name" value="BETA-SITE APP-CLEAVING ENZYME, ISOFORM A-RELATED"/>
    <property type="match status" value="1"/>
</dbReference>
<dbReference type="Proteomes" id="UP000016931">
    <property type="component" value="Unassembled WGS sequence"/>
</dbReference>
<evidence type="ECO:0000256" key="1">
    <source>
        <dbReference type="ARBA" id="ARBA00007447"/>
    </source>
</evidence>
<dbReference type="RefSeq" id="XP_016760029.1">
    <property type="nucleotide sequence ID" value="XM_016902595.1"/>
</dbReference>
<dbReference type="eggNOG" id="ENOG502STU2">
    <property type="taxonomic scope" value="Eukaryota"/>
</dbReference>
<comment type="similarity">
    <text evidence="1">Belongs to the peptidase A1 family.</text>
</comment>
<dbReference type="OrthoDB" id="15189at2759"/>
<feature type="chain" id="PRO_5004110268" evidence="2">
    <location>
        <begin position="23"/>
        <end position="376"/>
    </location>
</feature>
<dbReference type="PROSITE" id="PS51767">
    <property type="entry name" value="PEPTIDASE_A1"/>
    <property type="match status" value="1"/>
</dbReference>
<dbReference type="InterPro" id="IPR034164">
    <property type="entry name" value="Pepsin-like_dom"/>
</dbReference>
<dbReference type="InterPro" id="IPR001461">
    <property type="entry name" value="Aspartic_peptidase_A1"/>
</dbReference>
<dbReference type="Gene3D" id="2.40.70.10">
    <property type="entry name" value="Acid Proteases"/>
    <property type="match status" value="2"/>
</dbReference>